<dbReference type="CDD" id="cd14014">
    <property type="entry name" value="STKc_PknB_like"/>
    <property type="match status" value="1"/>
</dbReference>
<dbReference type="PANTHER" id="PTHR43289:SF6">
    <property type="entry name" value="SERINE_THREONINE-PROTEIN KINASE NEKL-3"/>
    <property type="match status" value="1"/>
</dbReference>
<feature type="domain" description="Protein kinase" evidence="6">
    <location>
        <begin position="61"/>
        <end position="323"/>
    </location>
</feature>
<gene>
    <name evidence="7" type="ORF">BE17_21000</name>
</gene>
<evidence type="ECO:0000256" key="4">
    <source>
        <dbReference type="ARBA" id="ARBA00022840"/>
    </source>
</evidence>
<keyword evidence="1" id="KW-0808">Transferase</keyword>
<proteinExistence type="predicted"/>
<dbReference type="Pfam" id="PF00069">
    <property type="entry name" value="Pkinase"/>
    <property type="match status" value="1"/>
</dbReference>
<comment type="caution">
    <text evidence="7">The sequence shown here is derived from an EMBL/GenBank/DDBJ whole genome shotgun (WGS) entry which is preliminary data.</text>
</comment>
<feature type="non-terminal residue" evidence="7">
    <location>
        <position position="501"/>
    </location>
</feature>
<organism evidence="7 8">
    <name type="scientific">Sorangium cellulosum</name>
    <name type="common">Polyangium cellulosum</name>
    <dbReference type="NCBI Taxonomy" id="56"/>
    <lineage>
        <taxon>Bacteria</taxon>
        <taxon>Pseudomonadati</taxon>
        <taxon>Myxococcota</taxon>
        <taxon>Polyangia</taxon>
        <taxon>Polyangiales</taxon>
        <taxon>Polyangiaceae</taxon>
        <taxon>Sorangium</taxon>
    </lineage>
</organism>
<accession>A0A150R1C2</accession>
<dbReference type="SUPFAM" id="SSF56112">
    <property type="entry name" value="Protein kinase-like (PK-like)"/>
    <property type="match status" value="1"/>
</dbReference>
<keyword evidence="2" id="KW-0547">Nucleotide-binding</keyword>
<dbReference type="SMART" id="SM00220">
    <property type="entry name" value="S_TKc"/>
    <property type="match status" value="1"/>
</dbReference>
<keyword evidence="4" id="KW-0067">ATP-binding</keyword>
<feature type="region of interest" description="Disordered" evidence="5">
    <location>
        <begin position="1"/>
        <end position="33"/>
    </location>
</feature>
<name>A0A150R1C2_SORCE</name>
<dbReference type="Gene3D" id="3.30.200.20">
    <property type="entry name" value="Phosphorylase Kinase, domain 1"/>
    <property type="match status" value="1"/>
</dbReference>
<dbReference type="Gene3D" id="1.10.510.10">
    <property type="entry name" value="Transferase(Phosphotransferase) domain 1"/>
    <property type="match status" value="1"/>
</dbReference>
<protein>
    <submittedName>
        <fullName evidence="7">Protein kinase</fullName>
    </submittedName>
</protein>
<dbReference type="GO" id="GO:0004674">
    <property type="term" value="F:protein serine/threonine kinase activity"/>
    <property type="evidence" value="ECO:0007669"/>
    <property type="project" value="TreeGrafter"/>
</dbReference>
<evidence type="ECO:0000313" key="8">
    <source>
        <dbReference type="Proteomes" id="UP000075635"/>
    </source>
</evidence>
<reference evidence="7 8" key="1">
    <citation type="submission" date="2014-02" db="EMBL/GenBank/DDBJ databases">
        <title>The small core and large imbalanced accessory genome model reveals a collaborative survival strategy of Sorangium cellulosum strains in nature.</title>
        <authorList>
            <person name="Han K."/>
            <person name="Peng R."/>
            <person name="Blom J."/>
            <person name="Li Y.-Z."/>
        </authorList>
    </citation>
    <scope>NUCLEOTIDE SEQUENCE [LARGE SCALE GENOMIC DNA]</scope>
    <source>
        <strain evidence="7 8">So0011-07</strain>
    </source>
</reference>
<dbReference type="GO" id="GO:0005524">
    <property type="term" value="F:ATP binding"/>
    <property type="evidence" value="ECO:0007669"/>
    <property type="project" value="UniProtKB-KW"/>
</dbReference>
<dbReference type="InterPro" id="IPR008271">
    <property type="entry name" value="Ser/Thr_kinase_AS"/>
</dbReference>
<evidence type="ECO:0000256" key="3">
    <source>
        <dbReference type="ARBA" id="ARBA00022777"/>
    </source>
</evidence>
<sequence>MKNDPRDDEPAPVAPSTEAPVADEPPLGMAPTWDQRTLDTRDREADGPGVPIAVAMRAGEYLLDGVIAEGGFGVVYRAVHATSGAPAAVKVMHAELISRADVVLRFQREVDAIGRIRHPSVVEILDVGRLDDGRPYYAMELLQGRSLEQHLFSRGRLPADEALAILEPLCNALAAAHSVGIIHRDVKPSNVILCEQDGGLRVVLLDFGIAKLLDTTDLSLTSSRHVVGTPAFMSPEQLLNRPVDMRTDVYALGALLYTMIAGTMPFSASAYPVLRHLHLHQAPPRPSLHAPVDPAFDDIVVRAMSKDPAGRHPDVTVFLEEVRAATARVMRADAKEGGRIRRLAIGLLVEVLAEARALEAPTDSFLTDFEAVLPQAMADLAAAGFSALAVTSTSVLLSADWPRDERGGEEARRRAIGAAISLYDRLDGTGQRDRRVGIRFCLHAGEVVVTEDGSVVGGNIIELSSCLPETAAPGVYASPAFLEGLGFASHRASGAAGAAIP</sequence>
<dbReference type="InterPro" id="IPR000719">
    <property type="entry name" value="Prot_kinase_dom"/>
</dbReference>
<evidence type="ECO:0000256" key="5">
    <source>
        <dbReference type="SAM" id="MobiDB-lite"/>
    </source>
</evidence>
<evidence type="ECO:0000256" key="1">
    <source>
        <dbReference type="ARBA" id="ARBA00022679"/>
    </source>
</evidence>
<dbReference type="EMBL" id="JEMB01003331">
    <property type="protein sequence ID" value="KYF74025.1"/>
    <property type="molecule type" value="Genomic_DNA"/>
</dbReference>
<dbReference type="AlphaFoldDB" id="A0A150R1C2"/>
<evidence type="ECO:0000313" key="7">
    <source>
        <dbReference type="EMBL" id="KYF74025.1"/>
    </source>
</evidence>
<dbReference type="PROSITE" id="PS00108">
    <property type="entry name" value="PROTEIN_KINASE_ST"/>
    <property type="match status" value="1"/>
</dbReference>
<evidence type="ECO:0000259" key="6">
    <source>
        <dbReference type="PROSITE" id="PS50011"/>
    </source>
</evidence>
<evidence type="ECO:0000256" key="2">
    <source>
        <dbReference type="ARBA" id="ARBA00022741"/>
    </source>
</evidence>
<dbReference type="InterPro" id="IPR011009">
    <property type="entry name" value="Kinase-like_dom_sf"/>
</dbReference>
<keyword evidence="3 7" id="KW-0418">Kinase</keyword>
<dbReference type="PROSITE" id="PS50011">
    <property type="entry name" value="PROTEIN_KINASE_DOM"/>
    <property type="match status" value="1"/>
</dbReference>
<dbReference type="Proteomes" id="UP000075635">
    <property type="component" value="Unassembled WGS sequence"/>
</dbReference>
<dbReference type="PANTHER" id="PTHR43289">
    <property type="entry name" value="MITOGEN-ACTIVATED PROTEIN KINASE KINASE KINASE 20-RELATED"/>
    <property type="match status" value="1"/>
</dbReference>